<evidence type="ECO:0000259" key="7">
    <source>
        <dbReference type="SMART" id="SM00244"/>
    </source>
</evidence>
<comment type="function">
    <text evidence="6">HflC and HflK could regulate a protease.</text>
</comment>
<keyword evidence="5" id="KW-0472">Membrane</keyword>
<keyword evidence="4" id="KW-1133">Transmembrane helix</keyword>
<comment type="caution">
    <text evidence="8">The sequence shown here is derived from an EMBL/GenBank/DDBJ whole genome shotgun (WGS) entry which is preliminary data.</text>
</comment>
<dbReference type="Proteomes" id="UP000273643">
    <property type="component" value="Unassembled WGS sequence"/>
</dbReference>
<proteinExistence type="inferred from homology"/>
<dbReference type="PANTHER" id="PTHR42911:SF1">
    <property type="entry name" value="MODULATOR OF FTSH PROTEASE HFLC"/>
    <property type="match status" value="1"/>
</dbReference>
<comment type="subcellular location">
    <subcellularLocation>
        <location evidence="1">Membrane</location>
        <topology evidence="1">Single-pass membrane protein</topology>
    </subcellularLocation>
</comment>
<dbReference type="PRINTS" id="PR00721">
    <property type="entry name" value="STOMATIN"/>
</dbReference>
<evidence type="ECO:0000256" key="4">
    <source>
        <dbReference type="ARBA" id="ARBA00022989"/>
    </source>
</evidence>
<dbReference type="InterPro" id="IPR010200">
    <property type="entry name" value="HflC"/>
</dbReference>
<dbReference type="NCBIfam" id="TIGR01932">
    <property type="entry name" value="hflC"/>
    <property type="match status" value="1"/>
</dbReference>
<dbReference type="InterPro" id="IPR001972">
    <property type="entry name" value="Stomatin_HflK_fam"/>
</dbReference>
<dbReference type="InterPro" id="IPR036013">
    <property type="entry name" value="Band_7/SPFH_dom_sf"/>
</dbReference>
<dbReference type="InterPro" id="IPR001107">
    <property type="entry name" value="Band_7"/>
</dbReference>
<organism evidence="8 9">
    <name type="scientific">Marinimicrobium koreense</name>
    <dbReference type="NCBI Taxonomy" id="306545"/>
    <lineage>
        <taxon>Bacteria</taxon>
        <taxon>Pseudomonadati</taxon>
        <taxon>Pseudomonadota</taxon>
        <taxon>Gammaproteobacteria</taxon>
        <taxon>Cellvibrionales</taxon>
        <taxon>Cellvibrionaceae</taxon>
        <taxon>Marinimicrobium</taxon>
    </lineage>
</organism>
<protein>
    <recommendedName>
        <fullName evidence="6">Protein HflC</fullName>
    </recommendedName>
</protein>
<dbReference type="GO" id="GO:0006508">
    <property type="term" value="P:proteolysis"/>
    <property type="evidence" value="ECO:0007669"/>
    <property type="project" value="UniProtKB-KW"/>
</dbReference>
<dbReference type="RefSeq" id="WP_123638182.1">
    <property type="nucleotide sequence ID" value="NZ_RJUK01000001.1"/>
</dbReference>
<evidence type="ECO:0000256" key="1">
    <source>
        <dbReference type="ARBA" id="ARBA00004167"/>
    </source>
</evidence>
<evidence type="ECO:0000256" key="3">
    <source>
        <dbReference type="ARBA" id="ARBA00022692"/>
    </source>
</evidence>
<evidence type="ECO:0000313" key="8">
    <source>
        <dbReference type="EMBL" id="ROQ21147.1"/>
    </source>
</evidence>
<comment type="similarity">
    <text evidence="2 6">Belongs to the band 7/mec-2 family. HflC subfamily.</text>
</comment>
<keyword evidence="9" id="KW-1185">Reference proteome</keyword>
<name>A0A3N1P1L7_9GAMM</name>
<dbReference type="PANTHER" id="PTHR42911">
    <property type="entry name" value="MODULATOR OF FTSH PROTEASE HFLC"/>
    <property type="match status" value="1"/>
</dbReference>
<reference evidence="8 9" key="1">
    <citation type="submission" date="2018-11" db="EMBL/GenBank/DDBJ databases">
        <title>Genomic Encyclopedia of Type Strains, Phase IV (KMG-IV): sequencing the most valuable type-strain genomes for metagenomic binning, comparative biology and taxonomic classification.</title>
        <authorList>
            <person name="Goeker M."/>
        </authorList>
    </citation>
    <scope>NUCLEOTIDE SEQUENCE [LARGE SCALE GENOMIC DNA]</scope>
    <source>
        <strain evidence="8 9">DSM 16974</strain>
    </source>
</reference>
<evidence type="ECO:0000256" key="2">
    <source>
        <dbReference type="ARBA" id="ARBA00007862"/>
    </source>
</evidence>
<dbReference type="GO" id="GO:0008233">
    <property type="term" value="F:peptidase activity"/>
    <property type="evidence" value="ECO:0007669"/>
    <property type="project" value="UniProtKB-KW"/>
</dbReference>
<dbReference type="SMART" id="SM00244">
    <property type="entry name" value="PHB"/>
    <property type="match status" value="1"/>
</dbReference>
<dbReference type="EMBL" id="RJUK01000001">
    <property type="protein sequence ID" value="ROQ21147.1"/>
    <property type="molecule type" value="Genomic_DNA"/>
</dbReference>
<evidence type="ECO:0000313" key="9">
    <source>
        <dbReference type="Proteomes" id="UP000273643"/>
    </source>
</evidence>
<gene>
    <name evidence="8" type="ORF">EDC38_1769</name>
</gene>
<dbReference type="Pfam" id="PF01145">
    <property type="entry name" value="Band_7"/>
    <property type="match status" value="1"/>
</dbReference>
<evidence type="ECO:0000256" key="5">
    <source>
        <dbReference type="ARBA" id="ARBA00023136"/>
    </source>
</evidence>
<dbReference type="GO" id="GO:0016020">
    <property type="term" value="C:membrane"/>
    <property type="evidence" value="ECO:0007669"/>
    <property type="project" value="UniProtKB-SubCell"/>
</dbReference>
<dbReference type="Gene3D" id="3.30.479.30">
    <property type="entry name" value="Band 7 domain"/>
    <property type="match status" value="1"/>
</dbReference>
<sequence length="291" mass="32649">MSNKGIFTLVLLGVLVLVGANTVFIVNEYERAVVLRFGALVNADVQPGVHIKLPFADRVRKFDGRILTADARPESFYTVENKRLIVDSYAKWRVKNVEAYYKATGGQEDVADARLASRVADGLRNEVGRRTLHEVVSGERDKLMEDLTAQMNETAMELLGVEVIDIRVKRIDLPDDVSESVFDRMAADREKEAREYRATGREQAEVIRADADRQRAVLEANAYRDAELLRGDGDARAAAIYAAAFNQNPDFYAFVRSLNAYRNAFNGSDDLLVVDPSSEFFQYLKNAEGQK</sequence>
<dbReference type="PIRSF" id="PIRSF005651">
    <property type="entry name" value="HflC"/>
    <property type="match status" value="1"/>
</dbReference>
<keyword evidence="8" id="KW-0645">Protease</keyword>
<keyword evidence="8" id="KW-0378">Hydrolase</keyword>
<dbReference type="SUPFAM" id="SSF117892">
    <property type="entry name" value="Band 7/SPFH domain"/>
    <property type="match status" value="1"/>
</dbReference>
<dbReference type="OrthoDB" id="9812991at2"/>
<feature type="domain" description="Band 7" evidence="7">
    <location>
        <begin position="21"/>
        <end position="185"/>
    </location>
</feature>
<evidence type="ECO:0000256" key="6">
    <source>
        <dbReference type="PIRNR" id="PIRNR005651"/>
    </source>
</evidence>
<dbReference type="AlphaFoldDB" id="A0A3N1P1L7"/>
<accession>A0A3N1P1L7</accession>
<dbReference type="CDD" id="cd03405">
    <property type="entry name" value="SPFH_HflC"/>
    <property type="match status" value="1"/>
</dbReference>
<keyword evidence="3" id="KW-0812">Transmembrane</keyword>